<evidence type="ECO:0000313" key="2">
    <source>
        <dbReference type="Proteomes" id="UP000231912"/>
    </source>
</evidence>
<sequence>MRKSSCTEIASRKRRSTANVQLNWTIFKLTTDKCVDIIFEYSYTDTKEKAIFDILQSSIPVSMKNISQATLWNPNCKKQGS</sequence>
<name>A0A2M9Z7I9_9LEPT</name>
<dbReference type="Proteomes" id="UP000231912">
    <property type="component" value="Unassembled WGS sequence"/>
</dbReference>
<gene>
    <name evidence="1" type="ORF">CH371_18285</name>
</gene>
<organism evidence="1 2">
    <name type="scientific">Leptospira wolffii</name>
    <dbReference type="NCBI Taxonomy" id="409998"/>
    <lineage>
        <taxon>Bacteria</taxon>
        <taxon>Pseudomonadati</taxon>
        <taxon>Spirochaetota</taxon>
        <taxon>Spirochaetia</taxon>
        <taxon>Leptospirales</taxon>
        <taxon>Leptospiraceae</taxon>
        <taxon>Leptospira</taxon>
    </lineage>
</organism>
<protein>
    <submittedName>
        <fullName evidence="1">Uncharacterized protein</fullName>
    </submittedName>
</protein>
<comment type="caution">
    <text evidence="1">The sequence shown here is derived from an EMBL/GenBank/DDBJ whole genome shotgun (WGS) entry which is preliminary data.</text>
</comment>
<dbReference type="AlphaFoldDB" id="A0A2M9Z7I9"/>
<proteinExistence type="predicted"/>
<evidence type="ECO:0000313" key="1">
    <source>
        <dbReference type="EMBL" id="PJZ64368.1"/>
    </source>
</evidence>
<reference evidence="1 2" key="1">
    <citation type="submission" date="2017-07" db="EMBL/GenBank/DDBJ databases">
        <title>Leptospira spp. isolated from tropical soils.</title>
        <authorList>
            <person name="Thibeaux R."/>
            <person name="Iraola G."/>
            <person name="Ferres I."/>
            <person name="Bierque E."/>
            <person name="Girault D."/>
            <person name="Soupe-Gilbert M.-E."/>
            <person name="Picardeau M."/>
            <person name="Goarant C."/>
        </authorList>
    </citation>
    <scope>NUCLEOTIDE SEQUENCE [LARGE SCALE GENOMIC DNA]</scope>
    <source>
        <strain evidence="1 2">FH2-C-A2</strain>
    </source>
</reference>
<accession>A0A2M9Z7I9</accession>
<dbReference type="EMBL" id="NPDT01000010">
    <property type="protein sequence ID" value="PJZ64368.1"/>
    <property type="molecule type" value="Genomic_DNA"/>
</dbReference>